<feature type="transmembrane region" description="Helical" evidence="6">
    <location>
        <begin position="42"/>
        <end position="63"/>
    </location>
</feature>
<dbReference type="GO" id="GO:0022857">
    <property type="term" value="F:transmembrane transporter activity"/>
    <property type="evidence" value="ECO:0007669"/>
    <property type="project" value="InterPro"/>
</dbReference>
<evidence type="ECO:0000256" key="1">
    <source>
        <dbReference type="ARBA" id="ARBA00004651"/>
    </source>
</evidence>
<feature type="transmembrane region" description="Helical" evidence="6">
    <location>
        <begin position="401"/>
        <end position="419"/>
    </location>
</feature>
<evidence type="ECO:0000256" key="2">
    <source>
        <dbReference type="ARBA" id="ARBA00022475"/>
    </source>
</evidence>
<name>A0A1G5RT44_9FIRM</name>
<dbReference type="OrthoDB" id="9775268at2"/>
<feature type="transmembrane region" description="Helical" evidence="6">
    <location>
        <begin position="303"/>
        <end position="324"/>
    </location>
</feature>
<keyword evidence="4 6" id="KW-1133">Transmembrane helix</keyword>
<proteinExistence type="predicted"/>
<feature type="transmembrane region" description="Helical" evidence="6">
    <location>
        <begin position="12"/>
        <end position="36"/>
    </location>
</feature>
<comment type="subcellular location">
    <subcellularLocation>
        <location evidence="1">Cell membrane</location>
        <topology evidence="1">Multi-pass membrane protein</topology>
    </subcellularLocation>
</comment>
<dbReference type="EMBL" id="FMWL01000001">
    <property type="protein sequence ID" value="SCZ76489.1"/>
    <property type="molecule type" value="Genomic_DNA"/>
</dbReference>
<protein>
    <submittedName>
        <fullName evidence="7">Major Facilitator Superfamily protein</fullName>
    </submittedName>
</protein>
<dbReference type="RefSeq" id="WP_092589076.1">
    <property type="nucleotide sequence ID" value="NZ_FMWL01000001.1"/>
</dbReference>
<feature type="transmembrane region" description="Helical" evidence="6">
    <location>
        <begin position="238"/>
        <end position="259"/>
    </location>
</feature>
<sequence length="438" mass="46108">MNAWVERRNVGLFLAGKAVSQSGSALYTFAAGWYVLAQTGSAATFGLTLALGILPMVLVMPLAGILADRLNRKRMVVGMDALNGFWFLGMAIYAAFYGLSLGAIYVTAVVTTVLTTLFSVSLEASKLALVSEGRLMSLNASSRVVESMVSVAGPVFGGLVYAWIGVEAFLWINGISFLLSAVSESWMRYEGAGVKADEDAQVAAGAEVAGDAGIWCSLRGEFSEGLRLVWSDSGMRSLAWRLMAINFFIGFCVSVPLPYVLHRSLEGGEKVLGLVQGASPVGVILGAVLIGRLKWGVDRAMKAAGVVLVVSFMILGGLMGVMAWQGVTAAGAVGAYAWMGLIPGMLLLGIGIAWIDLPLLYYFQVAVPEHMKGRVLSVIMSLAKLVLPVALLGAGVLVGRVPAGVLTLAGGVFYLVTLLKDWGKLARETGGSREEVGL</sequence>
<feature type="transmembrane region" description="Helical" evidence="6">
    <location>
        <begin position="170"/>
        <end position="187"/>
    </location>
</feature>
<evidence type="ECO:0000256" key="3">
    <source>
        <dbReference type="ARBA" id="ARBA00022692"/>
    </source>
</evidence>
<dbReference type="Gene3D" id="1.20.1250.20">
    <property type="entry name" value="MFS general substrate transporter like domains"/>
    <property type="match status" value="1"/>
</dbReference>
<dbReference type="Proteomes" id="UP000199208">
    <property type="component" value="Unassembled WGS sequence"/>
</dbReference>
<organism evidence="7 8">
    <name type="scientific">Acidaminobacter hydrogenoformans DSM 2784</name>
    <dbReference type="NCBI Taxonomy" id="1120920"/>
    <lineage>
        <taxon>Bacteria</taxon>
        <taxon>Bacillati</taxon>
        <taxon>Bacillota</taxon>
        <taxon>Clostridia</taxon>
        <taxon>Peptostreptococcales</taxon>
        <taxon>Acidaminobacteraceae</taxon>
        <taxon>Acidaminobacter</taxon>
    </lineage>
</organism>
<dbReference type="PANTHER" id="PTHR23513">
    <property type="entry name" value="INTEGRAL MEMBRANE EFFLUX PROTEIN-RELATED"/>
    <property type="match status" value="1"/>
</dbReference>
<dbReference type="SUPFAM" id="SSF103473">
    <property type="entry name" value="MFS general substrate transporter"/>
    <property type="match status" value="1"/>
</dbReference>
<gene>
    <name evidence="7" type="ORF">SAMN03080599_00265</name>
</gene>
<dbReference type="CDD" id="cd06173">
    <property type="entry name" value="MFS_MefA_like"/>
    <property type="match status" value="1"/>
</dbReference>
<evidence type="ECO:0000256" key="6">
    <source>
        <dbReference type="SAM" id="Phobius"/>
    </source>
</evidence>
<evidence type="ECO:0000313" key="8">
    <source>
        <dbReference type="Proteomes" id="UP000199208"/>
    </source>
</evidence>
<dbReference type="Pfam" id="PF07690">
    <property type="entry name" value="MFS_1"/>
    <property type="match status" value="1"/>
</dbReference>
<dbReference type="STRING" id="1120920.SAMN03080599_00265"/>
<feature type="transmembrane region" description="Helical" evidence="6">
    <location>
        <begin position="271"/>
        <end position="291"/>
    </location>
</feature>
<keyword evidence="2" id="KW-1003">Cell membrane</keyword>
<evidence type="ECO:0000256" key="5">
    <source>
        <dbReference type="ARBA" id="ARBA00023136"/>
    </source>
</evidence>
<keyword evidence="8" id="KW-1185">Reference proteome</keyword>
<evidence type="ECO:0000256" key="4">
    <source>
        <dbReference type="ARBA" id="ARBA00022989"/>
    </source>
</evidence>
<dbReference type="InterPro" id="IPR011701">
    <property type="entry name" value="MFS"/>
</dbReference>
<evidence type="ECO:0000313" key="7">
    <source>
        <dbReference type="EMBL" id="SCZ76489.1"/>
    </source>
</evidence>
<dbReference type="GO" id="GO:0005886">
    <property type="term" value="C:plasma membrane"/>
    <property type="evidence" value="ECO:0007669"/>
    <property type="project" value="UniProtKB-SubCell"/>
</dbReference>
<reference evidence="7 8" key="1">
    <citation type="submission" date="2016-10" db="EMBL/GenBank/DDBJ databases">
        <authorList>
            <person name="de Groot N.N."/>
        </authorList>
    </citation>
    <scope>NUCLEOTIDE SEQUENCE [LARGE SCALE GENOMIC DNA]</scope>
    <source>
        <strain evidence="7 8">DSM 2784</strain>
    </source>
</reference>
<keyword evidence="3 6" id="KW-0812">Transmembrane</keyword>
<feature type="transmembrane region" description="Helical" evidence="6">
    <location>
        <begin position="336"/>
        <end position="363"/>
    </location>
</feature>
<accession>A0A1G5RT44</accession>
<dbReference type="AlphaFoldDB" id="A0A1G5RT44"/>
<keyword evidence="5 6" id="KW-0472">Membrane</keyword>
<feature type="transmembrane region" description="Helical" evidence="6">
    <location>
        <begin position="375"/>
        <end position="395"/>
    </location>
</feature>
<dbReference type="InterPro" id="IPR036259">
    <property type="entry name" value="MFS_trans_sf"/>
</dbReference>
<dbReference type="PANTHER" id="PTHR23513:SF6">
    <property type="entry name" value="MAJOR FACILITATOR SUPERFAMILY ASSOCIATED DOMAIN-CONTAINING PROTEIN"/>
    <property type="match status" value="1"/>
</dbReference>